<dbReference type="AlphaFoldDB" id="A0A6M3IER0"/>
<dbReference type="EMBL" id="MT141190">
    <property type="protein sequence ID" value="QJA55936.1"/>
    <property type="molecule type" value="Genomic_DNA"/>
</dbReference>
<reference evidence="1" key="1">
    <citation type="submission" date="2020-03" db="EMBL/GenBank/DDBJ databases">
        <title>The deep terrestrial virosphere.</title>
        <authorList>
            <person name="Holmfeldt K."/>
            <person name="Nilsson E."/>
            <person name="Simone D."/>
            <person name="Lopez-Fernandez M."/>
            <person name="Wu X."/>
            <person name="de Brujin I."/>
            <person name="Lundin D."/>
            <person name="Andersson A."/>
            <person name="Bertilsson S."/>
            <person name="Dopson M."/>
        </authorList>
    </citation>
    <scope>NUCLEOTIDE SEQUENCE</scope>
    <source>
        <strain evidence="1">MM415B01966</strain>
    </source>
</reference>
<name>A0A6M3IER0_9ZZZZ</name>
<evidence type="ECO:0000313" key="1">
    <source>
        <dbReference type="EMBL" id="QJA55936.1"/>
    </source>
</evidence>
<protein>
    <submittedName>
        <fullName evidence="1">Uncharacterized protein</fullName>
    </submittedName>
</protein>
<organism evidence="1">
    <name type="scientific">viral metagenome</name>
    <dbReference type="NCBI Taxonomy" id="1070528"/>
    <lineage>
        <taxon>unclassified sequences</taxon>
        <taxon>metagenomes</taxon>
        <taxon>organismal metagenomes</taxon>
    </lineage>
</organism>
<proteinExistence type="predicted"/>
<accession>A0A6M3IER0</accession>
<sequence>MAKDKSKSLLVKKVIGYQTEDNKIFTGENAKKKAEEHQRAIFFEETKYQIINEILHKALLLPKTAKNYMDDTGNRDSLEDKKAGEIIYLFTDNEIFENDEPEDGIMLAESVYDLLRQDQMRFILKTSIEIVEKYIISET</sequence>
<gene>
    <name evidence="1" type="ORF">MM415B01966_0015</name>
</gene>